<feature type="compositionally biased region" description="Polar residues" evidence="2">
    <location>
        <begin position="641"/>
        <end position="650"/>
    </location>
</feature>
<organism evidence="5 6">
    <name type="scientific">Coccomyxa subellipsoidea</name>
    <dbReference type="NCBI Taxonomy" id="248742"/>
    <lineage>
        <taxon>Eukaryota</taxon>
        <taxon>Viridiplantae</taxon>
        <taxon>Chlorophyta</taxon>
        <taxon>core chlorophytes</taxon>
        <taxon>Trebouxiophyceae</taxon>
        <taxon>Trebouxiophyceae incertae sedis</taxon>
        <taxon>Coccomyxaceae</taxon>
        <taxon>Coccomyxa</taxon>
    </lineage>
</organism>
<dbReference type="Proteomes" id="UP001491310">
    <property type="component" value="Unassembled WGS sequence"/>
</dbReference>
<dbReference type="Pfam" id="PF02212">
    <property type="entry name" value="GED"/>
    <property type="match status" value="1"/>
</dbReference>
<evidence type="ECO:0000256" key="1">
    <source>
        <dbReference type="SAM" id="Coils"/>
    </source>
</evidence>
<feature type="region of interest" description="Disordered" evidence="2">
    <location>
        <begin position="633"/>
        <end position="729"/>
    </location>
</feature>
<protein>
    <recommendedName>
        <fullName evidence="7">PH domain-containing protein</fullName>
    </recommendedName>
</protein>
<dbReference type="Gene3D" id="1.20.120.1240">
    <property type="entry name" value="Dynamin, middle domain"/>
    <property type="match status" value="2"/>
</dbReference>
<feature type="compositionally biased region" description="Polar residues" evidence="2">
    <location>
        <begin position="266"/>
        <end position="276"/>
    </location>
</feature>
<feature type="compositionally biased region" description="Low complexity" evidence="2">
    <location>
        <begin position="661"/>
        <end position="673"/>
    </location>
</feature>
<keyword evidence="6" id="KW-1185">Reference proteome</keyword>
<reference evidence="5 6" key="1">
    <citation type="journal article" date="2024" name="Nat. Commun.">
        <title>Phylogenomics reveals the evolutionary origins of lichenization in chlorophyte algae.</title>
        <authorList>
            <person name="Puginier C."/>
            <person name="Libourel C."/>
            <person name="Otte J."/>
            <person name="Skaloud P."/>
            <person name="Haon M."/>
            <person name="Grisel S."/>
            <person name="Petersen M."/>
            <person name="Berrin J.G."/>
            <person name="Delaux P.M."/>
            <person name="Dal Grande F."/>
            <person name="Keller J."/>
        </authorList>
    </citation>
    <scope>NUCLEOTIDE SEQUENCE [LARGE SCALE GENOMIC DNA]</scope>
    <source>
        <strain evidence="5 6">SAG 216-7</strain>
    </source>
</reference>
<feature type="compositionally biased region" description="Pro residues" evidence="2">
    <location>
        <begin position="692"/>
        <end position="729"/>
    </location>
</feature>
<evidence type="ECO:0000313" key="6">
    <source>
        <dbReference type="Proteomes" id="UP001491310"/>
    </source>
</evidence>
<dbReference type="InterPro" id="IPR000375">
    <property type="entry name" value="Dynamin_stalk"/>
</dbReference>
<feature type="domain" description="GED" evidence="4">
    <location>
        <begin position="514"/>
        <end position="607"/>
    </location>
</feature>
<evidence type="ECO:0000259" key="3">
    <source>
        <dbReference type="PROSITE" id="PS50003"/>
    </source>
</evidence>
<feature type="coiled-coil region" evidence="1">
    <location>
        <begin position="13"/>
        <end position="40"/>
    </location>
</feature>
<dbReference type="CDD" id="cd00821">
    <property type="entry name" value="PH"/>
    <property type="match status" value="1"/>
</dbReference>
<dbReference type="InterPro" id="IPR020850">
    <property type="entry name" value="GED_dom"/>
</dbReference>
<dbReference type="EMBL" id="JALJOT010000005">
    <property type="protein sequence ID" value="KAK9915279.1"/>
    <property type="molecule type" value="Genomic_DNA"/>
</dbReference>
<accession>A0ABR2YTT8</accession>
<evidence type="ECO:0000259" key="4">
    <source>
        <dbReference type="PROSITE" id="PS51388"/>
    </source>
</evidence>
<dbReference type="SMART" id="SM00302">
    <property type="entry name" value="GED"/>
    <property type="match status" value="1"/>
</dbReference>
<dbReference type="InterPro" id="IPR022812">
    <property type="entry name" value="Dynamin"/>
</dbReference>
<keyword evidence="1" id="KW-0175">Coiled coil</keyword>
<evidence type="ECO:0000313" key="5">
    <source>
        <dbReference type="EMBL" id="KAK9915279.1"/>
    </source>
</evidence>
<feature type="compositionally biased region" description="Polar residues" evidence="2">
    <location>
        <begin position="440"/>
        <end position="454"/>
    </location>
</feature>
<dbReference type="InterPro" id="IPR011993">
    <property type="entry name" value="PH-like_dom_sf"/>
</dbReference>
<sequence length="729" mass="79222">MAPSDEDTVKLDVSEATEVLQRLQQKRAALEKELAKLPSAPTSSKDVFHLCRGFERAFTHTVETTDYAGYIRRAFMDEGLMGVVAKLPLERNFKLEHVKEVVREADGYQSHLVSPEFGLRRLVDETIGLVLEPVNMCVRRVHQVLVDAAREASRKASLMTNSTVLDDTREPLKLPAFEKAVLFAVTQALETWRDEAMEVAKTIVNMEQSYVTAAFFRHRTAERYKAMMQALQTARLLGEGKAVAADSDSDDDDDSRDSMDGDSPSRPRQLTASSTPIGGPLSGGLTIPATMNDPGDLLTGYLEKRIGENSGRQSLPEAWRWQKRYFVLTEPKGMLYYFKSADDPPNYKGLINMRECKAEDVDVDGLPKSASRSKYDLDGGGGQVSLLIRVSHKDPSKPCVKNHHSLVLRAESASEKFMWLARLKNASDGTASGGRAPMKSYTSESLRADSITSSTAPTPRDGGRRGGTPKVGDVPLGGIGSSALFLEDSGLGPEPVLPTRYGNGIDNKVFDDYLQQLAEDTAAYVRTVCQTIVLTVPKAIIHCQVKRAQAHLLEHLYGAMTGLGGAEAEYLLEEDPESVMGREKLKKSVGDVAEAIGLLKHLQEMHYEDDEKAAQPMDVPADIVTLAEYRRRRTTGDRSAASLSNGSSPENGGRRSAYPEASGGNPRSAAASPGGPPGPPARTLSSSRRQATPPPPRLSIPSGPTGPPASPSPMPRRRPPPAPPGETPR</sequence>
<feature type="compositionally biased region" description="Basic and acidic residues" evidence="2">
    <location>
        <begin position="256"/>
        <end position="265"/>
    </location>
</feature>
<dbReference type="PROSITE" id="PS50003">
    <property type="entry name" value="PH_DOMAIN"/>
    <property type="match status" value="1"/>
</dbReference>
<dbReference type="Gene3D" id="2.30.29.30">
    <property type="entry name" value="Pleckstrin-homology domain (PH domain)/Phosphotyrosine-binding domain (PTB)"/>
    <property type="match status" value="1"/>
</dbReference>
<dbReference type="PANTHER" id="PTHR11566:SF21">
    <property type="entry name" value="DYNAMIN RELATED PROTEIN 1, ISOFORM A"/>
    <property type="match status" value="1"/>
</dbReference>
<evidence type="ECO:0000256" key="2">
    <source>
        <dbReference type="SAM" id="MobiDB-lite"/>
    </source>
</evidence>
<dbReference type="PROSITE" id="PS51388">
    <property type="entry name" value="GED"/>
    <property type="match status" value="1"/>
</dbReference>
<dbReference type="SMART" id="SM00233">
    <property type="entry name" value="PH"/>
    <property type="match status" value="1"/>
</dbReference>
<feature type="region of interest" description="Disordered" evidence="2">
    <location>
        <begin position="429"/>
        <end position="473"/>
    </location>
</feature>
<dbReference type="Pfam" id="PF01031">
    <property type="entry name" value="Dynamin_M"/>
    <property type="match status" value="1"/>
</dbReference>
<dbReference type="PANTHER" id="PTHR11566">
    <property type="entry name" value="DYNAMIN"/>
    <property type="match status" value="1"/>
</dbReference>
<dbReference type="InterPro" id="IPR001849">
    <property type="entry name" value="PH_domain"/>
</dbReference>
<comment type="caution">
    <text evidence="5">The sequence shown here is derived from an EMBL/GenBank/DDBJ whole genome shotgun (WGS) entry which is preliminary data.</text>
</comment>
<evidence type="ECO:0008006" key="7">
    <source>
        <dbReference type="Google" id="ProtNLM"/>
    </source>
</evidence>
<name>A0ABR2YTT8_9CHLO</name>
<feature type="domain" description="PH" evidence="3">
    <location>
        <begin position="295"/>
        <end position="428"/>
    </location>
</feature>
<dbReference type="Pfam" id="PF00169">
    <property type="entry name" value="PH"/>
    <property type="match status" value="1"/>
</dbReference>
<dbReference type="InterPro" id="IPR003130">
    <property type="entry name" value="GED"/>
</dbReference>
<proteinExistence type="predicted"/>
<dbReference type="SUPFAM" id="SSF50729">
    <property type="entry name" value="PH domain-like"/>
    <property type="match status" value="1"/>
</dbReference>
<gene>
    <name evidence="5" type="ORF">WJX75_007044</name>
</gene>
<feature type="region of interest" description="Disordered" evidence="2">
    <location>
        <begin position="241"/>
        <end position="289"/>
    </location>
</feature>